<gene>
    <name evidence="1" type="ordered locus">CBO1681</name>
</gene>
<evidence type="ECO:0000313" key="1">
    <source>
        <dbReference type="EMBL" id="CAL83217.1"/>
    </source>
</evidence>
<dbReference type="Proteomes" id="UP000001986">
    <property type="component" value="Chromosome"/>
</dbReference>
<dbReference type="HOGENOM" id="CLU_3364119_0_0_9"/>
<dbReference type="AlphaFoldDB" id="A5I2F0"/>
<keyword evidence="2" id="KW-1185">Reference proteome</keyword>
<organism evidence="1 2">
    <name type="scientific">Clostridium botulinum (strain Hall / ATCC 3502 / NCTC 13319 / Type A)</name>
    <dbReference type="NCBI Taxonomy" id="441771"/>
    <lineage>
        <taxon>Bacteria</taxon>
        <taxon>Bacillati</taxon>
        <taxon>Bacillota</taxon>
        <taxon>Clostridia</taxon>
        <taxon>Eubacteriales</taxon>
        <taxon>Clostridiaceae</taxon>
        <taxon>Clostridium</taxon>
    </lineage>
</organism>
<dbReference type="KEGG" id="cbo:CBO1681"/>
<protein>
    <submittedName>
        <fullName evidence="1">Phage-related protein</fullName>
    </submittedName>
</protein>
<sequence length="35" mass="4063">MLDITTIFKELLPNVIFFILQNALACAIMYKESEE</sequence>
<dbReference type="EMBL" id="AM412317">
    <property type="protein sequence ID" value="CAL83217.1"/>
    <property type="molecule type" value="Genomic_DNA"/>
</dbReference>
<proteinExistence type="predicted"/>
<name>A5I2F0_CLOBH</name>
<reference evidence="1 2" key="1">
    <citation type="journal article" date="2007" name="Genome Res.">
        <title>Genome sequence of a proteolytic (Group I) Clostridium botulinum strain Hall A and comparative analysis of the clostridial genomes.</title>
        <authorList>
            <person name="Sebaihia M."/>
            <person name="Peck M.W."/>
            <person name="Minton N.P."/>
            <person name="Thomson N.R."/>
            <person name="Holden M.T.G."/>
            <person name="Mitchell W.J."/>
            <person name="Carter A.T."/>
            <person name="Bentley S.D."/>
            <person name="Mason D.R."/>
            <person name="Crossman L."/>
            <person name="Paul C.J."/>
            <person name="Ivens A."/>
            <person name="Wells-Bennik M.H.J."/>
            <person name="Davis I.J."/>
            <person name="Cerdeno-Tarraga A.M."/>
            <person name="Churcher C."/>
            <person name="Quail M.A."/>
            <person name="Chillingworth T."/>
            <person name="Feltwell T."/>
            <person name="Fraser A."/>
            <person name="Goodhead I."/>
            <person name="Hance Z."/>
            <person name="Jagels K."/>
            <person name="Larke N."/>
            <person name="Maddison M."/>
            <person name="Moule S."/>
            <person name="Mungall K."/>
            <person name="Norbertczak H."/>
            <person name="Rabbinowitsch E."/>
            <person name="Sanders M."/>
            <person name="Simmonds M."/>
            <person name="White B."/>
            <person name="Whithead S."/>
            <person name="Parkhill J."/>
        </authorList>
    </citation>
    <scope>NUCLEOTIDE SEQUENCE [LARGE SCALE GENOMIC DNA]</scope>
    <source>
        <strain evidence="2">Hall / ATCC 3502 / NCTC 13319 / Type A [Sanger]</strain>
    </source>
</reference>
<evidence type="ECO:0000313" key="2">
    <source>
        <dbReference type="Proteomes" id="UP000001986"/>
    </source>
</evidence>
<accession>A5I2F0</accession>